<dbReference type="GO" id="GO:0033014">
    <property type="term" value="P:tetrapyrrole biosynthetic process"/>
    <property type="evidence" value="ECO:0007669"/>
    <property type="project" value="InterPro"/>
</dbReference>
<dbReference type="EMBL" id="FOPZ01000005">
    <property type="protein sequence ID" value="SFH48593.1"/>
    <property type="molecule type" value="Genomic_DNA"/>
</dbReference>
<dbReference type="RefSeq" id="WP_223174231.1">
    <property type="nucleotide sequence ID" value="NZ_BAAADP010000003.1"/>
</dbReference>
<dbReference type="Proteomes" id="UP000323537">
    <property type="component" value="Unassembled WGS sequence"/>
</dbReference>
<keyword evidence="2" id="KW-1185">Reference proteome</keyword>
<dbReference type="GO" id="GO:0008883">
    <property type="term" value="F:glutamyl-tRNA reductase activity"/>
    <property type="evidence" value="ECO:0007669"/>
    <property type="project" value="InterPro"/>
</dbReference>
<sequence>MPESRVDGIDPASDPERLRRRYRRRLRRRAARIERRELEEAVSALEARGTLADEQRETLRALASTLVGRLTVGLDPGPERTAQTDPDRVRALARLLGVDEERSPRDDA</sequence>
<accession>A0A1I3AEX0</accession>
<evidence type="ECO:0000313" key="1">
    <source>
        <dbReference type="EMBL" id="SFH48593.1"/>
    </source>
</evidence>
<dbReference type="InterPro" id="IPR036453">
    <property type="entry name" value="GluRdtase_dimer_dom_sf"/>
</dbReference>
<organism evidence="1 2">
    <name type="scientific">Halorubrum aquaticum</name>
    <dbReference type="NCBI Taxonomy" id="387340"/>
    <lineage>
        <taxon>Archaea</taxon>
        <taxon>Methanobacteriati</taxon>
        <taxon>Methanobacteriota</taxon>
        <taxon>Stenosarchaea group</taxon>
        <taxon>Halobacteria</taxon>
        <taxon>Halobacteriales</taxon>
        <taxon>Haloferacaceae</taxon>
        <taxon>Halorubrum</taxon>
    </lineage>
</organism>
<dbReference type="AlphaFoldDB" id="A0A1I3AEX0"/>
<name>A0A1I3AEX0_9EURY</name>
<reference evidence="1 2" key="1">
    <citation type="submission" date="2016-10" db="EMBL/GenBank/DDBJ databases">
        <authorList>
            <person name="Varghese N."/>
            <person name="Submissions S."/>
        </authorList>
    </citation>
    <scope>NUCLEOTIDE SEQUENCE [LARGE SCALE GENOMIC DNA]</scope>
    <source>
        <strain evidence="1 2">CGMCC 1.6377</strain>
    </source>
</reference>
<protein>
    <recommendedName>
        <fullName evidence="3">Tetrapyrrole biosynthesis glutamyl-tRNA reductase dimerisation domain-containing protein</fullName>
    </recommendedName>
</protein>
<dbReference type="GO" id="GO:0050661">
    <property type="term" value="F:NADP binding"/>
    <property type="evidence" value="ECO:0007669"/>
    <property type="project" value="InterPro"/>
</dbReference>
<proteinExistence type="predicted"/>
<evidence type="ECO:0008006" key="3">
    <source>
        <dbReference type="Google" id="ProtNLM"/>
    </source>
</evidence>
<evidence type="ECO:0000313" key="2">
    <source>
        <dbReference type="Proteomes" id="UP000323537"/>
    </source>
</evidence>
<dbReference type="SUPFAM" id="SSF69075">
    <property type="entry name" value="Glutamyl tRNA-reductase dimerization domain"/>
    <property type="match status" value="1"/>
</dbReference>
<gene>
    <name evidence="1" type="ORF">SAMN04488066_105151</name>
</gene>